<protein>
    <submittedName>
        <fullName evidence="3">Uncharacterized protein</fullName>
    </submittedName>
</protein>
<dbReference type="PaxDb" id="8022-A0A060WAL4"/>
<organism evidence="3 4">
    <name type="scientific">Oncorhynchus mykiss</name>
    <name type="common">Rainbow trout</name>
    <name type="synonym">Salmo gairdneri</name>
    <dbReference type="NCBI Taxonomy" id="8022"/>
    <lineage>
        <taxon>Eukaryota</taxon>
        <taxon>Metazoa</taxon>
        <taxon>Chordata</taxon>
        <taxon>Craniata</taxon>
        <taxon>Vertebrata</taxon>
        <taxon>Euteleostomi</taxon>
        <taxon>Actinopterygii</taxon>
        <taxon>Neopterygii</taxon>
        <taxon>Teleostei</taxon>
        <taxon>Protacanthopterygii</taxon>
        <taxon>Salmoniformes</taxon>
        <taxon>Salmonidae</taxon>
        <taxon>Salmoninae</taxon>
        <taxon>Oncorhynchus</taxon>
    </lineage>
</organism>
<dbReference type="Proteomes" id="UP000193380">
    <property type="component" value="Unassembled WGS sequence"/>
</dbReference>
<evidence type="ECO:0000313" key="3">
    <source>
        <dbReference type="EMBL" id="CDQ64187.1"/>
    </source>
</evidence>
<evidence type="ECO:0000256" key="1">
    <source>
        <dbReference type="SAM" id="Coils"/>
    </source>
</evidence>
<feature type="compositionally biased region" description="Low complexity" evidence="2">
    <location>
        <begin position="58"/>
        <end position="78"/>
    </location>
</feature>
<feature type="coiled-coil region" evidence="1">
    <location>
        <begin position="7"/>
        <end position="41"/>
    </location>
</feature>
<proteinExistence type="predicted"/>
<name>A0A060WAL4_ONCMY</name>
<accession>A0A060WAL4</accession>
<sequence>MDWALEQARFEAQHSQLEVKLKQETERLSASQQEHIALKEQHRNQLLDLSARHERELSSQLQQHQQHTLALTQDYQTR</sequence>
<dbReference type="STRING" id="8022.A0A060WAL4"/>
<reference evidence="3" key="1">
    <citation type="journal article" date="2014" name="Nat. Commun.">
        <title>The rainbow trout genome provides novel insights into evolution after whole-genome duplication in vertebrates.</title>
        <authorList>
            <person name="Berthelot C."/>
            <person name="Brunet F."/>
            <person name="Chalopin D."/>
            <person name="Juanchich A."/>
            <person name="Bernard M."/>
            <person name="Noel B."/>
            <person name="Bento P."/>
            <person name="Da Silva C."/>
            <person name="Labadie K."/>
            <person name="Alberti A."/>
            <person name="Aury J.M."/>
            <person name="Louis A."/>
            <person name="Dehais P."/>
            <person name="Bardou P."/>
            <person name="Montfort J."/>
            <person name="Klopp C."/>
            <person name="Cabau C."/>
            <person name="Gaspin C."/>
            <person name="Thorgaard G.H."/>
            <person name="Boussaha M."/>
            <person name="Quillet E."/>
            <person name="Guyomard R."/>
            <person name="Galiana D."/>
            <person name="Bobe J."/>
            <person name="Volff J.N."/>
            <person name="Genet C."/>
            <person name="Wincker P."/>
            <person name="Jaillon O."/>
            <person name="Roest Crollius H."/>
            <person name="Guiguen Y."/>
        </authorList>
    </citation>
    <scope>NUCLEOTIDE SEQUENCE [LARGE SCALE GENOMIC DNA]</scope>
</reference>
<evidence type="ECO:0000256" key="2">
    <source>
        <dbReference type="SAM" id="MobiDB-lite"/>
    </source>
</evidence>
<gene>
    <name evidence="3" type="ORF">GSONMT00070592001</name>
</gene>
<dbReference type="EMBL" id="FR904463">
    <property type="protein sequence ID" value="CDQ64187.1"/>
    <property type="molecule type" value="Genomic_DNA"/>
</dbReference>
<evidence type="ECO:0000313" key="4">
    <source>
        <dbReference type="Proteomes" id="UP000193380"/>
    </source>
</evidence>
<feature type="region of interest" description="Disordered" evidence="2">
    <location>
        <begin position="55"/>
        <end position="78"/>
    </location>
</feature>
<dbReference type="AlphaFoldDB" id="A0A060WAL4"/>
<reference evidence="3" key="2">
    <citation type="submission" date="2014-03" db="EMBL/GenBank/DDBJ databases">
        <authorList>
            <person name="Genoscope - CEA"/>
        </authorList>
    </citation>
    <scope>NUCLEOTIDE SEQUENCE</scope>
</reference>
<keyword evidence="1" id="KW-0175">Coiled coil</keyword>